<dbReference type="PANTHER" id="PTHR30472">
    <property type="entry name" value="FERRIC ENTEROBACTIN TRANSPORT SYSTEM PERMEASE PROTEIN"/>
    <property type="match status" value="1"/>
</dbReference>
<name>A0A2W5MHQ4_ANCNO</name>
<keyword evidence="4" id="KW-1003">Cell membrane</keyword>
<dbReference type="Gene3D" id="1.10.3470.10">
    <property type="entry name" value="ABC transporter involved in vitamin B12 uptake, BtuC"/>
    <property type="match status" value="2"/>
</dbReference>
<evidence type="ECO:0000256" key="6">
    <source>
        <dbReference type="ARBA" id="ARBA00022989"/>
    </source>
</evidence>
<evidence type="ECO:0000256" key="5">
    <source>
        <dbReference type="ARBA" id="ARBA00022692"/>
    </source>
</evidence>
<keyword evidence="6 8" id="KW-1133">Transmembrane helix</keyword>
<reference evidence="9 10" key="1">
    <citation type="submission" date="2017-08" db="EMBL/GenBank/DDBJ databases">
        <title>Infants hospitalized years apart are colonized by the same room-sourced microbial strains.</title>
        <authorList>
            <person name="Brooks B."/>
            <person name="Olm M.R."/>
            <person name="Firek B.A."/>
            <person name="Baker R."/>
            <person name="Thomas B.C."/>
            <person name="Morowitz M.J."/>
            <person name="Banfield J.F."/>
        </authorList>
    </citation>
    <scope>NUCLEOTIDE SEQUENCE [LARGE SCALE GENOMIC DNA]</scope>
    <source>
        <strain evidence="9">S2_005_003_R2_43</strain>
    </source>
</reference>
<dbReference type="AlphaFoldDB" id="A0A2W5MHQ4"/>
<feature type="transmembrane region" description="Helical" evidence="8">
    <location>
        <begin position="293"/>
        <end position="312"/>
    </location>
</feature>
<feature type="transmembrane region" description="Helical" evidence="8">
    <location>
        <begin position="318"/>
        <end position="339"/>
    </location>
</feature>
<comment type="caution">
    <text evidence="9">The sequence shown here is derived from an EMBL/GenBank/DDBJ whole genome shotgun (WGS) entry which is preliminary data.</text>
</comment>
<feature type="transmembrane region" description="Helical" evidence="8">
    <location>
        <begin position="250"/>
        <end position="281"/>
    </location>
</feature>
<dbReference type="NCBIfam" id="NF007866">
    <property type="entry name" value="PRK10577.1-2"/>
    <property type="match status" value="1"/>
</dbReference>
<evidence type="ECO:0000313" key="9">
    <source>
        <dbReference type="EMBL" id="PZQ12930.1"/>
    </source>
</evidence>
<organism evidence="9 10">
    <name type="scientific">Ancylobacter novellus</name>
    <name type="common">Thiobacillus novellus</name>
    <dbReference type="NCBI Taxonomy" id="921"/>
    <lineage>
        <taxon>Bacteria</taxon>
        <taxon>Pseudomonadati</taxon>
        <taxon>Pseudomonadota</taxon>
        <taxon>Alphaproteobacteria</taxon>
        <taxon>Hyphomicrobiales</taxon>
        <taxon>Xanthobacteraceae</taxon>
        <taxon>Ancylobacter</taxon>
    </lineage>
</organism>
<keyword evidence="7 8" id="KW-0472">Membrane</keyword>
<feature type="transmembrane region" description="Helical" evidence="8">
    <location>
        <begin position="410"/>
        <end position="428"/>
    </location>
</feature>
<evidence type="ECO:0000313" key="10">
    <source>
        <dbReference type="Proteomes" id="UP000249577"/>
    </source>
</evidence>
<dbReference type="GO" id="GO:0005886">
    <property type="term" value="C:plasma membrane"/>
    <property type="evidence" value="ECO:0007669"/>
    <property type="project" value="UniProtKB-SubCell"/>
</dbReference>
<keyword evidence="5 8" id="KW-0812">Transmembrane</keyword>
<comment type="subcellular location">
    <subcellularLocation>
        <location evidence="1">Cell membrane</location>
        <topology evidence="1">Multi-pass membrane protein</topology>
    </subcellularLocation>
</comment>
<feature type="transmembrane region" description="Helical" evidence="8">
    <location>
        <begin position="496"/>
        <end position="517"/>
    </location>
</feature>
<feature type="transmembrane region" description="Helical" evidence="8">
    <location>
        <begin position="73"/>
        <end position="94"/>
    </location>
</feature>
<evidence type="ECO:0000256" key="2">
    <source>
        <dbReference type="ARBA" id="ARBA00007935"/>
    </source>
</evidence>
<gene>
    <name evidence="9" type="ORF">DI565_14715</name>
</gene>
<feature type="transmembrane region" description="Helical" evidence="8">
    <location>
        <begin position="360"/>
        <end position="382"/>
    </location>
</feature>
<feature type="transmembrane region" description="Helical" evidence="8">
    <location>
        <begin position="583"/>
        <end position="606"/>
    </location>
</feature>
<keyword evidence="3" id="KW-0813">Transport</keyword>
<dbReference type="GO" id="GO:0033214">
    <property type="term" value="P:siderophore-iron import into cell"/>
    <property type="evidence" value="ECO:0007669"/>
    <property type="project" value="TreeGrafter"/>
</dbReference>
<dbReference type="Proteomes" id="UP000249577">
    <property type="component" value="Unassembled WGS sequence"/>
</dbReference>
<evidence type="ECO:0000256" key="7">
    <source>
        <dbReference type="ARBA" id="ARBA00023136"/>
    </source>
</evidence>
<dbReference type="SUPFAM" id="SSF81345">
    <property type="entry name" value="ABC transporter involved in vitamin B12 uptake, BtuC"/>
    <property type="match status" value="2"/>
</dbReference>
<feature type="transmembrane region" description="Helical" evidence="8">
    <location>
        <begin position="157"/>
        <end position="176"/>
    </location>
</feature>
<dbReference type="PANTHER" id="PTHR30472:SF37">
    <property type="entry name" value="FE(3+) DICITRATE TRANSPORT SYSTEM PERMEASE PROTEIN FECD-RELATED"/>
    <property type="match status" value="1"/>
</dbReference>
<dbReference type="CDD" id="cd06550">
    <property type="entry name" value="TM_ABC_iron-siderophores_like"/>
    <property type="match status" value="1"/>
</dbReference>
<feature type="transmembrane region" description="Helical" evidence="8">
    <location>
        <begin position="651"/>
        <end position="671"/>
    </location>
</feature>
<comment type="similarity">
    <text evidence="2">Belongs to the binding-protein-dependent transport system permease family. FecCD subfamily.</text>
</comment>
<dbReference type="Pfam" id="PF01032">
    <property type="entry name" value="FecCD"/>
    <property type="match status" value="2"/>
</dbReference>
<evidence type="ECO:0000256" key="1">
    <source>
        <dbReference type="ARBA" id="ARBA00004651"/>
    </source>
</evidence>
<accession>A0A2W5MHQ4</accession>
<protein>
    <submittedName>
        <fullName evidence="9">Fe(3+)-hydroxamate ABC transporter permease FhuB</fullName>
    </submittedName>
</protein>
<feature type="transmembrane region" description="Helical" evidence="8">
    <location>
        <begin position="537"/>
        <end position="562"/>
    </location>
</feature>
<evidence type="ECO:0000256" key="3">
    <source>
        <dbReference type="ARBA" id="ARBA00022448"/>
    </source>
</evidence>
<evidence type="ECO:0000256" key="8">
    <source>
        <dbReference type="SAM" id="Phobius"/>
    </source>
</evidence>
<proteinExistence type="inferred from homology"/>
<sequence>MTARADLGAAAGAPKAGRRAAFGPPAVALGLLALGFALAVFNLSAAAPPGRWLEALVAPDIGDMRELIVRYSALPRIAVALLCGAGLGLAGALLQQVLRNPLAEPGTLGVFAGARFALYAATLWAPGLLAFGYEPLALAGGAASMALVLALARGRGFAPFAVVLAGLIVSLALEAANKMLTIGNFEQLSDLMIWQAGSLAQNDWSAAAGLGPRIALAALAAALLARPLALLDLDEAGAKSLGVPLSFIRFAAVVVAVLVSASVVGAVGAIGFVGLAGPAVARAAGARSFGQRLVWGAGVSAGVLLLTDQALVAATGGMLPPTGAVTALLGAPLLLWLVWRFRSTASGERAADEGPRAGSGAPGLGLLLPLVPLAAVAVWLALSLGRTPDGWLWAWGRDFAALSTWRGPRVAAALSAGFMLSAAGAILQRISGNPMASPELLGVSAGAAIALIATTFLAPGLGYGASLAFAGLGAFASLSVVLAIGRRSAFAPMRMLLIGVGLTALLNAVLEVVLVSGDPRTAQVLTWLAGSTYAVTAPLAAGACAAAALAALALPFAARWLAILPLGDAPAQALGLAVGRSRLALLAFASALTAISTLLVGPLSFVGLMGPHLARLSGARSPLAETLAAGLIGAILMVLADWIGRNAIYPWQIPAGVVATALGGLYFVWLMKARR</sequence>
<feature type="transmembrane region" description="Helical" evidence="8">
    <location>
        <begin position="106"/>
        <end position="125"/>
    </location>
</feature>
<feature type="transmembrane region" description="Helical" evidence="8">
    <location>
        <begin position="131"/>
        <end position="150"/>
    </location>
</feature>
<dbReference type="InterPro" id="IPR037294">
    <property type="entry name" value="ABC_BtuC-like"/>
</dbReference>
<dbReference type="EMBL" id="QFPN01000008">
    <property type="protein sequence ID" value="PZQ12930.1"/>
    <property type="molecule type" value="Genomic_DNA"/>
</dbReference>
<feature type="transmembrane region" description="Helical" evidence="8">
    <location>
        <begin position="440"/>
        <end position="458"/>
    </location>
</feature>
<dbReference type="GO" id="GO:0022857">
    <property type="term" value="F:transmembrane transporter activity"/>
    <property type="evidence" value="ECO:0007669"/>
    <property type="project" value="InterPro"/>
</dbReference>
<dbReference type="InterPro" id="IPR000522">
    <property type="entry name" value="ABC_transptr_permease_BtuC"/>
</dbReference>
<feature type="transmembrane region" description="Helical" evidence="8">
    <location>
        <begin position="464"/>
        <end position="484"/>
    </location>
</feature>
<evidence type="ECO:0000256" key="4">
    <source>
        <dbReference type="ARBA" id="ARBA00022475"/>
    </source>
</evidence>